<evidence type="ECO:0000259" key="5">
    <source>
        <dbReference type="PROSITE" id="PS50994"/>
    </source>
</evidence>
<dbReference type="PROSITE" id="PS50994">
    <property type="entry name" value="INTEGRASE"/>
    <property type="match status" value="1"/>
</dbReference>
<feature type="compositionally biased region" description="Basic and acidic residues" evidence="4">
    <location>
        <begin position="539"/>
        <end position="549"/>
    </location>
</feature>
<dbReference type="GO" id="GO:0015074">
    <property type="term" value="P:DNA integration"/>
    <property type="evidence" value="ECO:0007669"/>
    <property type="project" value="InterPro"/>
</dbReference>
<dbReference type="GO" id="GO:0046872">
    <property type="term" value="F:metal ion binding"/>
    <property type="evidence" value="ECO:0007669"/>
    <property type="project" value="UniProtKB-KW"/>
</dbReference>
<feature type="compositionally biased region" description="Polar residues" evidence="4">
    <location>
        <begin position="2550"/>
        <end position="2561"/>
    </location>
</feature>
<accession>A0A699GJA8</accession>
<dbReference type="GO" id="GO:0006508">
    <property type="term" value="P:proteolysis"/>
    <property type="evidence" value="ECO:0007669"/>
    <property type="project" value="UniProtKB-KW"/>
</dbReference>
<dbReference type="InterPro" id="IPR054722">
    <property type="entry name" value="PolX-like_BBD"/>
</dbReference>
<feature type="compositionally biased region" description="Low complexity" evidence="4">
    <location>
        <begin position="1799"/>
        <end position="1809"/>
    </location>
</feature>
<dbReference type="InterPro" id="IPR001584">
    <property type="entry name" value="Integrase_cat-core"/>
</dbReference>
<feature type="region of interest" description="Disordered" evidence="4">
    <location>
        <begin position="1767"/>
        <end position="1809"/>
    </location>
</feature>
<dbReference type="PANTHER" id="PTHR42648:SF18">
    <property type="entry name" value="RETROTRANSPOSON, UNCLASSIFIED-LIKE PROTEIN"/>
    <property type="match status" value="1"/>
</dbReference>
<dbReference type="SUPFAM" id="SSF53098">
    <property type="entry name" value="Ribonuclease H-like"/>
    <property type="match status" value="1"/>
</dbReference>
<dbReference type="InterPro" id="IPR039537">
    <property type="entry name" value="Retrotran_Ty1/copia-like"/>
</dbReference>
<feature type="compositionally biased region" description="Polar residues" evidence="4">
    <location>
        <begin position="1477"/>
        <end position="1504"/>
    </location>
</feature>
<dbReference type="Pfam" id="PF22936">
    <property type="entry name" value="Pol_BBD"/>
    <property type="match status" value="1"/>
</dbReference>
<proteinExistence type="predicted"/>
<feature type="compositionally biased region" description="Acidic residues" evidence="4">
    <location>
        <begin position="253"/>
        <end position="270"/>
    </location>
</feature>
<dbReference type="GO" id="GO:0003676">
    <property type="term" value="F:nucleic acid binding"/>
    <property type="evidence" value="ECO:0007669"/>
    <property type="project" value="InterPro"/>
</dbReference>
<feature type="region of interest" description="Disordered" evidence="4">
    <location>
        <begin position="2370"/>
        <end position="2403"/>
    </location>
</feature>
<feature type="region of interest" description="Disordered" evidence="4">
    <location>
        <begin position="2237"/>
        <end position="2296"/>
    </location>
</feature>
<dbReference type="Pfam" id="PF07727">
    <property type="entry name" value="RVT_2"/>
    <property type="match status" value="2"/>
</dbReference>
<protein>
    <submittedName>
        <fullName evidence="6">Retrovirus-related Pol polyprotein from transposon TNT 1-94</fullName>
    </submittedName>
</protein>
<dbReference type="InterPro" id="IPR036397">
    <property type="entry name" value="RNaseH_sf"/>
</dbReference>
<feature type="region of interest" description="Disordered" evidence="4">
    <location>
        <begin position="473"/>
        <end position="553"/>
    </location>
</feature>
<keyword evidence="3" id="KW-0378">Hydrolase</keyword>
<dbReference type="CDD" id="cd09272">
    <property type="entry name" value="RNase_HI_RT_Ty1"/>
    <property type="match status" value="1"/>
</dbReference>
<feature type="region of interest" description="Disordered" evidence="4">
    <location>
        <begin position="2517"/>
        <end position="2574"/>
    </location>
</feature>
<dbReference type="PANTHER" id="PTHR42648">
    <property type="entry name" value="TRANSPOSASE, PUTATIVE-RELATED"/>
    <property type="match status" value="1"/>
</dbReference>
<feature type="region of interest" description="Disordered" evidence="4">
    <location>
        <begin position="244"/>
        <end position="289"/>
    </location>
</feature>
<feature type="compositionally biased region" description="Pro residues" evidence="4">
    <location>
        <begin position="2536"/>
        <end position="2546"/>
    </location>
</feature>
<evidence type="ECO:0000256" key="3">
    <source>
        <dbReference type="ARBA" id="ARBA00022801"/>
    </source>
</evidence>
<gene>
    <name evidence="6" type="ORF">Tci_001741</name>
</gene>
<dbReference type="InterPro" id="IPR012337">
    <property type="entry name" value="RNaseH-like_sf"/>
</dbReference>
<evidence type="ECO:0000256" key="4">
    <source>
        <dbReference type="SAM" id="MobiDB-lite"/>
    </source>
</evidence>
<comment type="caution">
    <text evidence="6">The sequence shown here is derived from an EMBL/GenBank/DDBJ whole genome shotgun (WGS) entry which is preliminary data.</text>
</comment>
<dbReference type="GO" id="GO:0008233">
    <property type="term" value="F:peptidase activity"/>
    <property type="evidence" value="ECO:0007669"/>
    <property type="project" value="UniProtKB-KW"/>
</dbReference>
<keyword evidence="2" id="KW-0479">Metal-binding</keyword>
<feature type="region of interest" description="Disordered" evidence="4">
    <location>
        <begin position="201"/>
        <end position="232"/>
    </location>
</feature>
<dbReference type="Gene3D" id="3.30.420.10">
    <property type="entry name" value="Ribonuclease H-like superfamily/Ribonuclease H"/>
    <property type="match status" value="1"/>
</dbReference>
<feature type="compositionally biased region" description="Basic and acidic residues" evidence="4">
    <location>
        <begin position="205"/>
        <end position="216"/>
    </location>
</feature>
<evidence type="ECO:0000313" key="6">
    <source>
        <dbReference type="EMBL" id="GEU29763.1"/>
    </source>
</evidence>
<name>A0A699GJA8_TANCI</name>
<feature type="compositionally biased region" description="Basic and acidic residues" evidence="4">
    <location>
        <begin position="271"/>
        <end position="284"/>
    </location>
</feature>
<dbReference type="EMBL" id="BKCJ010000097">
    <property type="protein sequence ID" value="GEU29763.1"/>
    <property type="molecule type" value="Genomic_DNA"/>
</dbReference>
<reference evidence="6" key="1">
    <citation type="journal article" date="2019" name="Sci. Rep.">
        <title>Draft genome of Tanacetum cinerariifolium, the natural source of mosquito coil.</title>
        <authorList>
            <person name="Yamashiro T."/>
            <person name="Shiraishi A."/>
            <person name="Satake H."/>
            <person name="Nakayama K."/>
        </authorList>
    </citation>
    <scope>NUCLEOTIDE SEQUENCE</scope>
</reference>
<feature type="compositionally biased region" description="Acidic residues" evidence="4">
    <location>
        <begin position="217"/>
        <end position="232"/>
    </location>
</feature>
<sequence>MLIKLKWIYKVKKDELRGILKNKARLVAKGHRQEEGVDFEELFAPVARLEAIRIFIANAANKNMTIYQIDRFWHTIKKVKKSSSYQFVIDYAALIWEDLQYQIDHRRSKVNSREFMPYPKFTKAIIHHFRTKHKSIFKREGSLYHLVDKDGMLDRLKFINKGDIYQVYEKSILDVLLIEEIKDSNAYKMFFGYSIGLIPSKKAKGSNDEETNKDKNEDDDEDDVSEKQDDDEEYVKLYFDDHEVSKEGKTVAETEEEETANYEHEEDDTKGDDQKSEEEPKGDDQATEAEVGVSDLVKIKEKSKFLQMNHVKVSVILETIQQPSSTPPAPPILATKDPAAPVTVDSFLKKFHAPEKDVQEVKHAEHSAAILNSIRSQVPSIVKDYLGTSLPDAFQKTVANEVKNKLSKILPKAVSDFATPVIQSTIMESHEKTPVVSAKSSSQTQSFYAIAESLAEFKLKKILMKKIKKSQSYQTADKLRKDKDKDPSVRPNQGKESKKRRTRKEFAWLKKSSTPKEPTKGKPQSKSSKTSKFASADQSIKEPEHERSPRGPVFNLLKGTYKSCVELEYNMEECYRALTYQIDWTNPEGHLRSVDMRKPLPLQDKEGRLVIPVEFFFNNDLEYLTTRNKERTYSSQLPRHQLQESRTSDLDTTAIFDMIRKEWTKKNQKCTRYVLRKIDDQLLKRRIMRSLEDNVKMLLEGLKLTKKDRESQMYDDFEHFRQHKGETIHDYYVRFAKLINDMRNIKMTMSRMKLNSKFVNNMLPEWGRFVIAVKLNRGLRDSNYDQLYANLKQHKTHANENKMMLDRFSQHTVDPLTLISNVSYQQHYLQSSSTLPSTYVPPHLADNAHLDSSLSPTDNLIENLTNTLSLLIQSYKTFLPHTKNQLKTSSNKKNQATVQGGRVVVQNVPGRQNRGQGINLRGGGHIAKNCTQPKHPQNFDYYKDKMLLMQAQENGVALDAEQLLFLTGGQDNAIDEDVDEQPVQDLALNMDNVFQADDCDAFDSNVDEASTAQTMFMANLSSADHVNHEGRPSYDSDILSEYVKDNAMPVVHSNVSSVPSDAYMMIYNDMYENHAQSVSKTSRNIIVENSLTAELATYKEQVELYERRARFELIEREQKINEQLRLVISNRNFKEETLKKELHSIKLQLASTINHNKLMVEKVTSLKKDFKQKENKYLEDFLDMKSLKEKVEDRFFKQDQSLQTVHMLCKSKPYYNELNKVAIGYKNPLCLTRAKQVQPALYNEVFFVAMIFELNVARFTQMHVANTIVEARCLELEAELSNLRDKSHNDNHAELVNRFFNLERYKELYDSIKITCAKHIEQVMALTTKNVNLKAQILDTVNSVSKDHVKPNVLAPGKYAIDVEPIVSRLRNNREAHLDYLRYLKESVEAIREIVEEAKVISLLDSLIVSACRYTKHSQELLEYAIRTCPQDSHPRDKKLAPAPLIRKRQVTFAEPSNTSNSNIHKHVAQLNTQKTNVTVPPSTGVNRCTNASGSQPRSNTKKNMISPAKGVNKMQVEEQPRINKSYLRTTNHVDSSSRSKSCSKHMMKDRSWLMNFVKKFTETVRFENDHFGAIMGYGDYVIGDSVISRVYYVEGLLHNLFSVGQFCDSDMEVAFKKNSCYVRDRMTVPRTPQQNDIVERRNHTLIEAARTMLIFSKASMFLWVEAMATACYTQNRSPINTRHNKTPYELVHNKKPDLTFLRVFGPLCYPTNDSEDLRKLQPIADIGIFVGYAPSRKGSAPIFLTPEQISLGLVPNLLMFDEYMEPPRVERPDSPTPAVQAPVNSAGTPSSTTIDQDAPSPSILPSSSALQSHSLHQGVAAESPFMEDNPVAPVDNNPFINVFASKPSFDASSSGDAWLVAKGYQQEEGIDFEESFVHVARIEAIRIFITNAASKNMTIYQMDVKTAFLNDELKEEVYVSQPKGFVDPDHPTYVYHLKKALYGLKQAPWAWMDSCDPVDTPMVDRLKLDEDPLGIPVDQTRFCSMVGSLMYLTASKPDLVFAVCMCARSKHINIRHHFIREQVEKGVVELYFVTTDYQLTDIFTKALPRERFEFLLPHLDTMADVNVNALADQAPTMAPPTRTDDQILPHIRWITPVNNNKAFSSSPSSDALINFVNELGYPKLVRNLSNVVTNDMFQPWRALTTIINLCLTGKTLGFERPKALVKHKFHPRTDSPLHLSNEEPVLGYLKFNAKGTKREVFGRPIPGNLIKADIQGEPYYQEYLEKVAKHQRYLAGEQGSDLDSPAPKLAKATKKSKPSVPKADLRPPFTKPTSSQQPEPKPEESLTSICDAPRGPLPAVVIKEPEYGKYQPLPEMPKKKSLVDQLIFQRHTSIPIGSSGHDKSSSLYAELGLTDSEVESNEDVLRIDAGVQGKGQGRTNPDEQDEGQAGPNPGDAAASHPQSSFVVHARPNLEHMDLEENLKLTVEEQVIQEEPTSSKGTLSSLQHLTKHLSFGDLFFNDKPLEADNEKTTAKIKAESMVSVTIQQDTSAIPPMKTSIVDLTSRPDSPNIWLKYAKKKKKRRDSPKMPHGSLPHHPPPPLPPVGPFGTSRSPGAFGSSQVPPPPPSTNQEAYCCSEGSLRDKIICDLNKTHDLFQEPPQNYPKCGNPIDGQYCQGCALQRKKFKEDLFTYCIENGIFQDFQDTYEPSNNNTNVVNALQEPFVVKQDPGKNFSQSLPQINHHCCYGCGDSLEDIFCHQCTCELCGKGAYYGYNCLPKVPIIPNPEPCNNQTVDELPQIVPSFDPTCYSEDGNSFTYDSTSNLVDDSPNIDSLLDEFAGELTLLKSIPPGINETDCDPEEETRLINKLFDSFMEEINLSFTLDDPMPPGIEEDDYDSERDIFILEEFLSNDSLSLPENKSFHFDIPSSSHPPENHWMNCHQSDFFFNKDLEYLRYGSKGSRHALSILKMKAAYYPDVGLEQMVPGQMWIEEEHTSEVDRKAVRTHMRILSVVIIEVFSMYGYDYMKKIVLHRADLNEHIIAERDFKYLYPSDFKDLLGLKAIRLSSTSPNLDGMPRALNTSMTTRDGTLHHIDEALDYQVKEFKINRMNPSLNTRFRTKKDVDRSKEFMFAIRKRLKTKRIFRNLESFVGGRVRDGDYRLLKRIE</sequence>
<feature type="compositionally biased region" description="Basic and acidic residues" evidence="4">
    <location>
        <begin position="477"/>
        <end position="496"/>
    </location>
</feature>
<feature type="compositionally biased region" description="Polar residues" evidence="4">
    <location>
        <begin position="1783"/>
        <end position="1796"/>
    </location>
</feature>
<feature type="domain" description="Integrase catalytic" evidence="5">
    <location>
        <begin position="1623"/>
        <end position="1696"/>
    </location>
</feature>
<feature type="region of interest" description="Disordered" evidence="4">
    <location>
        <begin position="1477"/>
        <end position="1506"/>
    </location>
</feature>
<organism evidence="6">
    <name type="scientific">Tanacetum cinerariifolium</name>
    <name type="common">Dalmatian daisy</name>
    <name type="synonym">Chrysanthemum cinerariifolium</name>
    <dbReference type="NCBI Taxonomy" id="118510"/>
    <lineage>
        <taxon>Eukaryota</taxon>
        <taxon>Viridiplantae</taxon>
        <taxon>Streptophyta</taxon>
        <taxon>Embryophyta</taxon>
        <taxon>Tracheophyta</taxon>
        <taxon>Spermatophyta</taxon>
        <taxon>Magnoliopsida</taxon>
        <taxon>eudicotyledons</taxon>
        <taxon>Gunneridae</taxon>
        <taxon>Pentapetalae</taxon>
        <taxon>asterids</taxon>
        <taxon>campanulids</taxon>
        <taxon>Asterales</taxon>
        <taxon>Asteraceae</taxon>
        <taxon>Asteroideae</taxon>
        <taxon>Anthemideae</taxon>
        <taxon>Anthemidinae</taxon>
        <taxon>Tanacetum</taxon>
    </lineage>
</organism>
<evidence type="ECO:0000256" key="2">
    <source>
        <dbReference type="ARBA" id="ARBA00022723"/>
    </source>
</evidence>
<dbReference type="InterPro" id="IPR013103">
    <property type="entry name" value="RVT_2"/>
</dbReference>
<keyword evidence="1" id="KW-0645">Protease</keyword>
<evidence type="ECO:0000256" key="1">
    <source>
        <dbReference type="ARBA" id="ARBA00022670"/>
    </source>
</evidence>